<feature type="transmembrane region" description="Helical" evidence="1">
    <location>
        <begin position="125"/>
        <end position="143"/>
    </location>
</feature>
<dbReference type="EMBL" id="FOLG01000007">
    <property type="protein sequence ID" value="SFC61907.1"/>
    <property type="molecule type" value="Genomic_DNA"/>
</dbReference>
<dbReference type="Gene3D" id="1.10.3730.20">
    <property type="match status" value="1"/>
</dbReference>
<feature type="domain" description="EamA" evidence="2">
    <location>
        <begin position="153"/>
        <end position="274"/>
    </location>
</feature>
<dbReference type="SUPFAM" id="SSF103481">
    <property type="entry name" value="Multidrug resistance efflux transporter EmrE"/>
    <property type="match status" value="2"/>
</dbReference>
<dbReference type="RefSeq" id="WP_281244945.1">
    <property type="nucleotide sequence ID" value="NZ_FOLG01000007.1"/>
</dbReference>
<name>A0A1I1KM86_9RHOB</name>
<dbReference type="STRING" id="441112.SAMN04488094_1075"/>
<feature type="transmembrane region" description="Helical" evidence="1">
    <location>
        <begin position="39"/>
        <end position="59"/>
    </location>
</feature>
<feature type="domain" description="EamA" evidence="2">
    <location>
        <begin position="6"/>
        <end position="139"/>
    </location>
</feature>
<evidence type="ECO:0000256" key="1">
    <source>
        <dbReference type="SAM" id="Phobius"/>
    </source>
</evidence>
<dbReference type="AlphaFoldDB" id="A0A1I1KM86"/>
<organism evidence="3 4">
    <name type="scientific">Tropicimonas isoalkanivorans</name>
    <dbReference type="NCBI Taxonomy" id="441112"/>
    <lineage>
        <taxon>Bacteria</taxon>
        <taxon>Pseudomonadati</taxon>
        <taxon>Pseudomonadota</taxon>
        <taxon>Alphaproteobacteria</taxon>
        <taxon>Rhodobacterales</taxon>
        <taxon>Roseobacteraceae</taxon>
        <taxon>Tropicimonas</taxon>
    </lineage>
</organism>
<feature type="transmembrane region" description="Helical" evidence="1">
    <location>
        <begin position="71"/>
        <end position="93"/>
    </location>
</feature>
<dbReference type="PANTHER" id="PTHR22911:SF103">
    <property type="entry name" value="BLR2811 PROTEIN"/>
    <property type="match status" value="1"/>
</dbReference>
<feature type="transmembrane region" description="Helical" evidence="1">
    <location>
        <begin position="206"/>
        <end position="227"/>
    </location>
</feature>
<feature type="transmembrane region" description="Helical" evidence="1">
    <location>
        <begin position="149"/>
        <end position="166"/>
    </location>
</feature>
<feature type="transmembrane region" description="Helical" evidence="1">
    <location>
        <begin position="262"/>
        <end position="279"/>
    </location>
</feature>
<accession>A0A1I1KM86</accession>
<proteinExistence type="predicted"/>
<gene>
    <name evidence="3" type="ORF">SAMN04488094_1075</name>
</gene>
<dbReference type="InterPro" id="IPR037185">
    <property type="entry name" value="EmrE-like"/>
</dbReference>
<feature type="transmembrane region" description="Helical" evidence="1">
    <location>
        <begin position="178"/>
        <end position="200"/>
    </location>
</feature>
<dbReference type="Proteomes" id="UP000198728">
    <property type="component" value="Unassembled WGS sequence"/>
</dbReference>
<dbReference type="PANTHER" id="PTHR22911">
    <property type="entry name" value="ACYL-MALONYL CONDENSING ENZYME-RELATED"/>
    <property type="match status" value="1"/>
</dbReference>
<reference evidence="3 4" key="1">
    <citation type="submission" date="2016-10" db="EMBL/GenBank/DDBJ databases">
        <authorList>
            <person name="de Groot N.N."/>
        </authorList>
    </citation>
    <scope>NUCLEOTIDE SEQUENCE [LARGE SCALE GENOMIC DNA]</scope>
    <source>
        <strain evidence="3 4">DSM 19548</strain>
    </source>
</reference>
<keyword evidence="1" id="KW-0472">Membrane</keyword>
<keyword evidence="1" id="KW-1133">Transmembrane helix</keyword>
<feature type="transmembrane region" description="Helical" evidence="1">
    <location>
        <begin position="234"/>
        <end position="256"/>
    </location>
</feature>
<dbReference type="Pfam" id="PF00892">
    <property type="entry name" value="EamA"/>
    <property type="match status" value="2"/>
</dbReference>
<keyword evidence="4" id="KW-1185">Reference proteome</keyword>
<protein>
    <submittedName>
        <fullName evidence="3">S-adenosylmethionine uptake transporter</fullName>
    </submittedName>
</protein>
<feature type="transmembrane region" description="Helical" evidence="1">
    <location>
        <begin position="99"/>
        <end position="116"/>
    </location>
</feature>
<dbReference type="InterPro" id="IPR000620">
    <property type="entry name" value="EamA_dom"/>
</dbReference>
<evidence type="ECO:0000259" key="2">
    <source>
        <dbReference type="Pfam" id="PF00892"/>
    </source>
</evidence>
<keyword evidence="1" id="KW-0812">Transmembrane</keyword>
<dbReference type="GO" id="GO:0016020">
    <property type="term" value="C:membrane"/>
    <property type="evidence" value="ECO:0007669"/>
    <property type="project" value="InterPro"/>
</dbReference>
<evidence type="ECO:0000313" key="3">
    <source>
        <dbReference type="EMBL" id="SFC61907.1"/>
    </source>
</evidence>
<sequence length="311" mass="32764">MSPNARGALFMSASMASFTLNDAMLKTLSDEMSMFQAVFLRGIGSTVLLIALAAAMGLLRLRLSPRDRVMVAVRTVAEIGAAYFFITALFHMPLANANAIMQALPLAVTLAGAVFLREPVGWRRLSAILVGFVGVMLIVRPGAEGFSIYSVYALAAVLSVTVRDLSSRMVSAETPSMTVAIAASVGVLVFAGLGCLGETWQPVSTAGWAALLAASTFIVGGYLFSILTMRVGDIAFIAPFRYTSLLWALLLGLVVFGDWPDPLTLAGAAIVVATGIFTFHRERKLARVQVVVPHAGPPSAPASVDNPGDSL</sequence>
<evidence type="ECO:0000313" key="4">
    <source>
        <dbReference type="Proteomes" id="UP000198728"/>
    </source>
</evidence>